<keyword evidence="3" id="KW-1185">Reference proteome</keyword>
<dbReference type="EMBL" id="CP008796">
    <property type="protein sequence ID" value="AIH04620.1"/>
    <property type="molecule type" value="Genomic_DNA"/>
</dbReference>
<dbReference type="PaxDb" id="289377-HL41_08090"/>
<dbReference type="Gene3D" id="1.25.40.10">
    <property type="entry name" value="Tetratricopeptide repeat domain"/>
    <property type="match status" value="1"/>
</dbReference>
<keyword evidence="1" id="KW-0802">TPR repeat</keyword>
<dbReference type="SUPFAM" id="SSF51445">
    <property type="entry name" value="(Trans)glycosidases"/>
    <property type="match status" value="1"/>
</dbReference>
<proteinExistence type="predicted"/>
<dbReference type="PROSITE" id="PS50005">
    <property type="entry name" value="TPR"/>
    <property type="match status" value="1"/>
</dbReference>
<evidence type="ECO:0000313" key="2">
    <source>
        <dbReference type="EMBL" id="AIH04620.1"/>
    </source>
</evidence>
<dbReference type="eggNOG" id="COG0457">
    <property type="taxonomic scope" value="Bacteria"/>
</dbReference>
<protein>
    <submittedName>
        <fullName evidence="2">Uncharacterized protein</fullName>
    </submittedName>
</protein>
<dbReference type="AlphaFoldDB" id="A0A075WUJ7"/>
<gene>
    <name evidence="2" type="ORF">HL41_08090</name>
</gene>
<dbReference type="SMART" id="SM00028">
    <property type="entry name" value="TPR"/>
    <property type="match status" value="2"/>
</dbReference>
<reference evidence="2 3" key="1">
    <citation type="journal article" date="2015" name="Genome Announc.">
        <title>Genome Sequence of a Sulfate-Reducing Thermophilic Bacterium, Thermodesulfobacterium commune DSM 2178T (Phylum Thermodesulfobacteria).</title>
        <authorList>
            <person name="Bhatnagar S."/>
            <person name="Badger J.H."/>
            <person name="Madupu R."/>
            <person name="Khouri H.M."/>
            <person name="O'Connor E.M."/>
            <person name="Robb F.T."/>
            <person name="Ward N.L."/>
            <person name="Eisen J.A."/>
        </authorList>
    </citation>
    <scope>NUCLEOTIDE SEQUENCE [LARGE SCALE GENOMIC DNA]</scope>
    <source>
        <strain evidence="2 3">DSM 2178</strain>
    </source>
</reference>
<dbReference type="OrthoDB" id="916275at2"/>
<feature type="repeat" description="TPR" evidence="1">
    <location>
        <begin position="37"/>
        <end position="70"/>
    </location>
</feature>
<dbReference type="HOGENOM" id="CLU_022070_0_0_0"/>
<dbReference type="InterPro" id="IPR017853">
    <property type="entry name" value="GH"/>
</dbReference>
<dbReference type="STRING" id="289377.HL41_08090"/>
<dbReference type="KEGG" id="tcm:HL41_08090"/>
<dbReference type="Proteomes" id="UP000028481">
    <property type="component" value="Chromosome"/>
</dbReference>
<dbReference type="RefSeq" id="WP_038060565.1">
    <property type="nucleotide sequence ID" value="NZ_CP008796.1"/>
</dbReference>
<evidence type="ECO:0000256" key="1">
    <source>
        <dbReference type="PROSITE-ProRule" id="PRU00339"/>
    </source>
</evidence>
<evidence type="ECO:0000313" key="3">
    <source>
        <dbReference type="Proteomes" id="UP000028481"/>
    </source>
</evidence>
<dbReference type="Pfam" id="PF14559">
    <property type="entry name" value="TPR_19"/>
    <property type="match status" value="1"/>
</dbReference>
<name>A0A075WUJ7_9BACT</name>
<accession>A0A075WUJ7</accession>
<dbReference type="InterPro" id="IPR011990">
    <property type="entry name" value="TPR-like_helical_dom_sf"/>
</dbReference>
<sequence length="795" mass="93897">MVLNKFLFLGQEALNRGDYQEALNLFKEAINHQGFKKEGWLGVAEAYYHLNDFSSALWAYHKLLEIDPQNERAQKKIEEIGELLKDVQIKHSHQEIRFKTEGDYVYIKKQKNWEKFWIKGINLGLTLPGYFPGEYPIKMKTYLKWFQLIHEMGINTIRVYALQSPGFYQALYEFNQKEPKLFLLQGIWYEPERAEVLDDLEFLNRLKTHIRDVVDAVHGNASLPERPGFPSGKYLWDISPFLLGYLFGREPEACLVKGYNERYARKDKDFYGKYLYIEKGNPFEVWNTQILDYLLNYSYETYGHLPLVSVVNWIPLDPIEHPTESNIEDEESFFIGVKPNLKKCNENEDMEVFDTYKIKSSFNCFFSSYHVYPYYPDFMNYEFLTEKRPYLAYLKRLKEHHKGQALLIAEFGIPTSRASAHWQVHGWTHGGKNEVEQGRILVEMIKDIEKANCTGYVIFSWADEWFKVNWLFMKYYLPRERKSLWFNLQDPEENYGLLEVYPGYPKKIVSLSGELKEWEEAFIAYKNFNPLNKEGEIKSIRLTNDEGFLYILVEVSTKINLKETQFFVGIDTGHKEYGEFSFPAGINLVSPVGLKFLLHITGKESSRLLVASSYNKMLSHDKFFSPKKEVFPQKSLAGKWNLILCKTNMRRVTKDFKKLFGPKFYNLSSLRFGSLKPENPDFDSLADFYIKDNLIEIRLPWELLNFSDPSSRKMFWKEKDILWKESDGIRVVVISYKPAPLNPPRALKVLDFRPNPSEKDKINTYVWEKWNVPSFHTRLKKSYFILQRYLKNEKN</sequence>
<organism evidence="2 3">
    <name type="scientific">Thermodesulfobacterium commune DSM 2178</name>
    <dbReference type="NCBI Taxonomy" id="289377"/>
    <lineage>
        <taxon>Bacteria</taxon>
        <taxon>Pseudomonadati</taxon>
        <taxon>Thermodesulfobacteriota</taxon>
        <taxon>Thermodesulfobacteria</taxon>
        <taxon>Thermodesulfobacteriales</taxon>
        <taxon>Thermodesulfobacteriaceae</taxon>
        <taxon>Thermodesulfobacterium</taxon>
    </lineage>
</organism>
<dbReference type="InterPro" id="IPR019734">
    <property type="entry name" value="TPR_rpt"/>
</dbReference>
<dbReference type="SUPFAM" id="SSF48452">
    <property type="entry name" value="TPR-like"/>
    <property type="match status" value="1"/>
</dbReference>